<evidence type="ECO:0000313" key="2">
    <source>
        <dbReference type="Ensembl" id="ENSAPLP00000003784.2"/>
    </source>
</evidence>
<reference evidence="2" key="3">
    <citation type="submission" date="2025-09" db="UniProtKB">
        <authorList>
            <consortium name="Ensembl"/>
        </authorList>
    </citation>
    <scope>IDENTIFICATION</scope>
</reference>
<dbReference type="Pfam" id="PF12640">
    <property type="entry name" value="UPF0489"/>
    <property type="match status" value="1"/>
</dbReference>
<dbReference type="AlphaFoldDB" id="U3I963"/>
<sequence>MSGAGEAAGPAGRRLRAYTALPVRVVEEHQDVLPFIYRAIGSKHLPASNISFVHLDSHPDLLIPVNMPADTVFDKEVLFSELSIENWIMPAVYAGHISQVLWLHPPWAQQISEGKHNFLVGKDISTTTIRVTGTDDYFLSDGLYVPADQLENQKPLNLHVILINPTETSNNQEENGEVISAKRLKLNTDDTANTVAASSSVTPGDLEHSSSSVKNKEIQNASALNRAECSSSSSLRNDECPVREVAKNICQVLQKGDAFVLDIDLDFFSVKNPFKEMYTQTEYEILQELYNFKKPHKDATEEGLLDCVENRVHQLEDLEAAFADLCDNDDEETVQKWASYPGMKPLVQLVHSLKSRMESPDYEMVHQAGLTCDYMELPHHVSTEEEIEGLIQSTKVLLKNMPKPTLVTIARSSLDDYCPSEQVDIIQEKVLNLLGLVYGTLDVHLDYSTNSSL</sequence>
<gene>
    <name evidence="2" type="primary">C5orf22</name>
</gene>
<dbReference type="STRING" id="8840.ENSAPLP00000003784"/>
<dbReference type="InterPro" id="IPR024131">
    <property type="entry name" value="UPF0489"/>
</dbReference>
<dbReference type="OMA" id="RIFWHLE"/>
<dbReference type="Proteomes" id="UP000016666">
    <property type="component" value="Chromosome 2"/>
</dbReference>
<dbReference type="GeneTree" id="ENSGT00390000001801"/>
<evidence type="ECO:0000313" key="3">
    <source>
        <dbReference type="Proteomes" id="UP000016666"/>
    </source>
</evidence>
<dbReference type="PANTHER" id="PTHR13225:SF3">
    <property type="entry name" value="UPF0489 PROTEIN C5ORF22"/>
    <property type="match status" value="1"/>
</dbReference>
<name>U3I963_ANAPP</name>
<dbReference type="Ensembl" id="ENSAPLT00000004391.2">
    <property type="protein sequence ID" value="ENSAPLP00000003784.2"/>
    <property type="gene ID" value="ENSAPLG00000004273.2"/>
</dbReference>
<proteinExistence type="inferred from homology"/>
<protein>
    <submittedName>
        <fullName evidence="2">Chromosome 5 open reading frame 22</fullName>
    </submittedName>
</protein>
<accession>U3I963</accession>
<evidence type="ECO:0000256" key="1">
    <source>
        <dbReference type="ARBA" id="ARBA00007099"/>
    </source>
</evidence>
<reference evidence="2 3" key="1">
    <citation type="submission" date="2017-10" db="EMBL/GenBank/DDBJ databases">
        <title>A new Pekin duck reference genome.</title>
        <authorList>
            <person name="Hou Z.-C."/>
            <person name="Zhou Z.-K."/>
            <person name="Zhu F."/>
            <person name="Hou S.-S."/>
        </authorList>
    </citation>
    <scope>NUCLEOTIDE SEQUENCE [LARGE SCALE GENOMIC DNA]</scope>
</reference>
<comment type="similarity">
    <text evidence="1">Belongs to the UPF0489 family.</text>
</comment>
<keyword evidence="3" id="KW-1185">Reference proteome</keyword>
<organism evidence="2 3">
    <name type="scientific">Anas platyrhynchos platyrhynchos</name>
    <name type="common">Northern mallard</name>
    <dbReference type="NCBI Taxonomy" id="8840"/>
    <lineage>
        <taxon>Eukaryota</taxon>
        <taxon>Metazoa</taxon>
        <taxon>Chordata</taxon>
        <taxon>Craniata</taxon>
        <taxon>Vertebrata</taxon>
        <taxon>Euteleostomi</taxon>
        <taxon>Archelosauria</taxon>
        <taxon>Archosauria</taxon>
        <taxon>Dinosauria</taxon>
        <taxon>Saurischia</taxon>
        <taxon>Theropoda</taxon>
        <taxon>Coelurosauria</taxon>
        <taxon>Aves</taxon>
        <taxon>Neognathae</taxon>
        <taxon>Galloanserae</taxon>
        <taxon>Anseriformes</taxon>
        <taxon>Anatidae</taxon>
        <taxon>Anatinae</taxon>
        <taxon>Anas</taxon>
    </lineage>
</organism>
<reference evidence="2" key="2">
    <citation type="submission" date="2025-08" db="UniProtKB">
        <authorList>
            <consortium name="Ensembl"/>
        </authorList>
    </citation>
    <scope>IDENTIFICATION</scope>
</reference>
<dbReference type="HOGENOM" id="CLU_046339_0_0_1"/>
<dbReference type="PANTHER" id="PTHR13225">
    <property type="entry name" value="MISEXPRESSION SUPPRESSOR OF RAS 6"/>
    <property type="match status" value="1"/>
</dbReference>